<dbReference type="EMBL" id="DTCK01000022">
    <property type="protein sequence ID" value="HGQ35816.1"/>
    <property type="molecule type" value="Genomic_DNA"/>
</dbReference>
<dbReference type="Pfam" id="PF00731">
    <property type="entry name" value="AIRC"/>
    <property type="match status" value="1"/>
</dbReference>
<evidence type="ECO:0000313" key="3">
    <source>
        <dbReference type="EMBL" id="HGQ64234.1"/>
    </source>
</evidence>
<dbReference type="SUPFAM" id="SSF52255">
    <property type="entry name" value="N5-CAIR mutase (phosphoribosylaminoimidazole carboxylase, PurE)"/>
    <property type="match status" value="1"/>
</dbReference>
<feature type="domain" description="PurE" evidence="1">
    <location>
        <begin position="123"/>
        <end position="257"/>
    </location>
</feature>
<dbReference type="NCBIfam" id="NF033503">
    <property type="entry name" value="LarB"/>
    <property type="match status" value="1"/>
</dbReference>
<protein>
    <submittedName>
        <fullName evidence="3">Nickel pincer cofactor biosynthesis protein LarB</fullName>
    </submittedName>
</protein>
<organism evidence="3">
    <name type="scientific">Ignisphaera aggregans</name>
    <dbReference type="NCBI Taxonomy" id="334771"/>
    <lineage>
        <taxon>Archaea</taxon>
        <taxon>Thermoproteota</taxon>
        <taxon>Thermoprotei</taxon>
        <taxon>Desulfurococcales</taxon>
        <taxon>Desulfurococcaceae</taxon>
        <taxon>Ignisphaera</taxon>
    </lineage>
</organism>
<dbReference type="PANTHER" id="PTHR43064">
    <property type="entry name" value="PHOSPHORIBOSYLAMINOIMIDAZOLE CARBOXYLASE-RELATED"/>
    <property type="match status" value="1"/>
</dbReference>
<proteinExistence type="predicted"/>
<dbReference type="Gene3D" id="3.40.50.1970">
    <property type="match status" value="1"/>
</dbReference>
<gene>
    <name evidence="3" type="primary">larB</name>
    <name evidence="3" type="ORF">ENU08_03220</name>
    <name evidence="2" type="ORF">ENU41_03955</name>
</gene>
<name>A0A7C4JJ51_9CREN</name>
<evidence type="ECO:0000313" key="2">
    <source>
        <dbReference type="EMBL" id="HGQ35816.1"/>
    </source>
</evidence>
<dbReference type="InterPro" id="IPR000031">
    <property type="entry name" value="PurE_dom"/>
</dbReference>
<dbReference type="InterPro" id="IPR039476">
    <property type="entry name" value="P2CMN_synthase_LarB"/>
</dbReference>
<reference evidence="3" key="1">
    <citation type="journal article" date="2020" name="mSystems">
        <title>Genome- and Community-Level Interaction Insights into Carbon Utilization and Element Cycling Functions of Hydrothermarchaeota in Hydrothermal Sediment.</title>
        <authorList>
            <person name="Zhou Z."/>
            <person name="Liu Y."/>
            <person name="Xu W."/>
            <person name="Pan J."/>
            <person name="Luo Z.H."/>
            <person name="Li M."/>
        </authorList>
    </citation>
    <scope>NUCLEOTIDE SEQUENCE [LARGE SCALE GENOMIC DNA]</scope>
    <source>
        <strain evidence="3">SpSt-637</strain>
        <strain evidence="2">SpSt-667</strain>
    </source>
</reference>
<comment type="caution">
    <text evidence="3">The sequence shown here is derived from an EMBL/GenBank/DDBJ whole genome shotgun (WGS) entry which is preliminary data.</text>
</comment>
<evidence type="ECO:0000259" key="1">
    <source>
        <dbReference type="SMART" id="SM01001"/>
    </source>
</evidence>
<accession>A0A7C4JJ51</accession>
<dbReference type="SMART" id="SM01001">
    <property type="entry name" value="AIRC"/>
    <property type="match status" value="1"/>
</dbReference>
<dbReference type="GO" id="GO:0006189">
    <property type="term" value="P:'de novo' IMP biosynthetic process"/>
    <property type="evidence" value="ECO:0007669"/>
    <property type="project" value="InterPro"/>
</dbReference>
<dbReference type="PANTHER" id="PTHR43064:SF1">
    <property type="entry name" value="SLL1489 PROTEIN"/>
    <property type="match status" value="1"/>
</dbReference>
<sequence>MQDIRAVLEALAKGEIDVEEALKKIRIYSIEVINNAVRYDVGRAARRDVPEIVFGEGKDVSTLEKIVRKVIEGTGIIIISRLTPQQVEMLKQLNIDNVEVNVNALGRIAVIKLKNTPIRSYMCKIGIITGGTADIAVAEEAKTVIEYMGCKTLAIYDVGIAGFHRVIEAVKKLKEEDVDAVVAIAGMEGALPSVIASLIDVPVIGVPTSTGYGIGGGGTAALYSMLQACPLGLAVVNIDNGVGAGVVAGLIGRRIALTKEKFLAISSNR</sequence>
<dbReference type="GO" id="GO:0016787">
    <property type="term" value="F:hydrolase activity"/>
    <property type="evidence" value="ECO:0007669"/>
    <property type="project" value="InterPro"/>
</dbReference>
<dbReference type="EMBL" id="DTBD01000023">
    <property type="protein sequence ID" value="HGQ64234.1"/>
    <property type="molecule type" value="Genomic_DNA"/>
</dbReference>
<dbReference type="AlphaFoldDB" id="A0A7C4JJ51"/>